<evidence type="ECO:0000256" key="1">
    <source>
        <dbReference type="SAM" id="SignalP"/>
    </source>
</evidence>
<reference evidence="3 4" key="1">
    <citation type="submission" date="2021-12" db="EMBL/GenBank/DDBJ databases">
        <title>Discovery of the Pendulisporaceae a myxobacterial family with distinct sporulation behavior and unique specialized metabolism.</title>
        <authorList>
            <person name="Garcia R."/>
            <person name="Popoff A."/>
            <person name="Bader C.D."/>
            <person name="Loehr J."/>
            <person name="Walesch S."/>
            <person name="Walt C."/>
            <person name="Boldt J."/>
            <person name="Bunk B."/>
            <person name="Haeckl F.J.F.P.J."/>
            <person name="Gunesch A.P."/>
            <person name="Birkelbach J."/>
            <person name="Nuebel U."/>
            <person name="Pietschmann T."/>
            <person name="Bach T."/>
            <person name="Mueller R."/>
        </authorList>
    </citation>
    <scope>NUCLEOTIDE SEQUENCE [LARGE SCALE GENOMIC DNA]</scope>
    <source>
        <strain evidence="3 4">MSr11954</strain>
    </source>
</reference>
<evidence type="ECO:0000313" key="4">
    <source>
        <dbReference type="Proteomes" id="UP001370348"/>
    </source>
</evidence>
<dbReference type="PANTHER" id="PTHR35889:SF3">
    <property type="entry name" value="F-BOX DOMAIN-CONTAINING PROTEIN"/>
    <property type="match status" value="1"/>
</dbReference>
<dbReference type="PANTHER" id="PTHR35889">
    <property type="entry name" value="CYCLOINULO-OLIGOSACCHARIDE FRUCTANOTRANSFERASE-RELATED"/>
    <property type="match status" value="1"/>
</dbReference>
<accession>A0ABZ2M6G5</accession>
<feature type="signal peptide" evidence="1">
    <location>
        <begin position="1"/>
        <end position="23"/>
    </location>
</feature>
<dbReference type="Pfam" id="PF07635">
    <property type="entry name" value="PSCyt1"/>
    <property type="match status" value="1"/>
</dbReference>
<dbReference type="PROSITE" id="PS51257">
    <property type="entry name" value="PROKAR_LIPOPROTEIN"/>
    <property type="match status" value="1"/>
</dbReference>
<protein>
    <recommendedName>
        <fullName evidence="2">Cytochrome C Planctomycete-type domain-containing protein</fullName>
    </recommendedName>
</protein>
<sequence length="149" mass="15378">MGRAAIGSLFGSLVLLTIFAACGGDDDPPGKKCAATQPADCKPLYDPPVYSTVFEKILRPTCASGTGTCHTGDAAKGGLVFEDADVAYAALTGTSGGKKRVSADDMACSLLVQRIESTDPLVRMPPGNTPLSAAERCAIEKWIANGAKR</sequence>
<gene>
    <name evidence="3" type="ORF">LZC94_11810</name>
</gene>
<dbReference type="Proteomes" id="UP001370348">
    <property type="component" value="Chromosome"/>
</dbReference>
<feature type="domain" description="Cytochrome C Planctomycete-type" evidence="2">
    <location>
        <begin position="68"/>
        <end position="126"/>
    </location>
</feature>
<organism evidence="3 4">
    <name type="scientific">Pendulispora albinea</name>
    <dbReference type="NCBI Taxonomy" id="2741071"/>
    <lineage>
        <taxon>Bacteria</taxon>
        <taxon>Pseudomonadati</taxon>
        <taxon>Myxococcota</taxon>
        <taxon>Myxococcia</taxon>
        <taxon>Myxococcales</taxon>
        <taxon>Sorangiineae</taxon>
        <taxon>Pendulisporaceae</taxon>
        <taxon>Pendulispora</taxon>
    </lineage>
</organism>
<evidence type="ECO:0000259" key="2">
    <source>
        <dbReference type="Pfam" id="PF07635"/>
    </source>
</evidence>
<keyword evidence="1" id="KW-0732">Signal</keyword>
<dbReference type="EMBL" id="CP089984">
    <property type="protein sequence ID" value="WXB17937.1"/>
    <property type="molecule type" value="Genomic_DNA"/>
</dbReference>
<feature type="chain" id="PRO_5045231137" description="Cytochrome C Planctomycete-type domain-containing protein" evidence="1">
    <location>
        <begin position="24"/>
        <end position="149"/>
    </location>
</feature>
<dbReference type="InterPro" id="IPR011429">
    <property type="entry name" value="Cyt_c_Planctomycete-type"/>
</dbReference>
<keyword evidence="4" id="KW-1185">Reference proteome</keyword>
<name>A0ABZ2M6G5_9BACT</name>
<dbReference type="RefSeq" id="WP_394827579.1">
    <property type="nucleotide sequence ID" value="NZ_CP089984.1"/>
</dbReference>
<proteinExistence type="predicted"/>
<evidence type="ECO:0000313" key="3">
    <source>
        <dbReference type="EMBL" id="WXB17937.1"/>
    </source>
</evidence>